<dbReference type="EMBL" id="JBCLYO010000013">
    <property type="protein sequence ID" value="KAL0083583.1"/>
    <property type="molecule type" value="Genomic_DNA"/>
</dbReference>
<gene>
    <name evidence="1" type="ORF">J3Q64DRAFT_1699901</name>
</gene>
<organism evidence="1 2">
    <name type="scientific">Phycomyces blakesleeanus</name>
    <dbReference type="NCBI Taxonomy" id="4837"/>
    <lineage>
        <taxon>Eukaryota</taxon>
        <taxon>Fungi</taxon>
        <taxon>Fungi incertae sedis</taxon>
        <taxon>Mucoromycota</taxon>
        <taxon>Mucoromycotina</taxon>
        <taxon>Mucoromycetes</taxon>
        <taxon>Mucorales</taxon>
        <taxon>Phycomycetaceae</taxon>
        <taxon>Phycomyces</taxon>
    </lineage>
</organism>
<accession>A0ABR3AW27</accession>
<sequence length="252" mass="27013">MMISLTHYGSTPLGGTSTSWQMVSRSIHWSFISSQPKNKTVTIFLTPWSEILFNINLAVATWARSVYHVSDIFNLGKTANSTLVEQIFFSIFGATEALSTCLISGKELLTEVLFSDVKICEQVITIVSSWAKLSFGLRISCLFVPTVARNATTYAHALVVQPGQSVVLTAGGIRPATPSITAVAVPAQTSHTSVVTPSPPTPTLPAVNTEEDKLDAYLTDFIATVIVKDAVIDESASLSDIKQTASGNTESN</sequence>
<reference evidence="1 2" key="1">
    <citation type="submission" date="2024-04" db="EMBL/GenBank/DDBJ databases">
        <title>Symmetric and asymmetric DNA N6-adenine methylation regulates different biological responses in Mucorales.</title>
        <authorList>
            <consortium name="Lawrence Berkeley National Laboratory"/>
            <person name="Lax C."/>
            <person name="Mondo S.J."/>
            <person name="Osorio-Concepcion M."/>
            <person name="Muszewska A."/>
            <person name="Corrochano-Luque M."/>
            <person name="Gutierrez G."/>
            <person name="Riley R."/>
            <person name="Lipzen A."/>
            <person name="Guo J."/>
            <person name="Hundley H."/>
            <person name="Amirebrahimi M."/>
            <person name="Ng V."/>
            <person name="Lorenzo-Gutierrez D."/>
            <person name="Binder U."/>
            <person name="Yang J."/>
            <person name="Song Y."/>
            <person name="Canovas D."/>
            <person name="Navarro E."/>
            <person name="Freitag M."/>
            <person name="Gabaldon T."/>
            <person name="Grigoriev I.V."/>
            <person name="Corrochano L.M."/>
            <person name="Nicolas F.E."/>
            <person name="Garre V."/>
        </authorList>
    </citation>
    <scope>NUCLEOTIDE SEQUENCE [LARGE SCALE GENOMIC DNA]</scope>
    <source>
        <strain evidence="1 2">L51</strain>
    </source>
</reference>
<proteinExistence type="predicted"/>
<dbReference type="Proteomes" id="UP001448207">
    <property type="component" value="Unassembled WGS sequence"/>
</dbReference>
<evidence type="ECO:0000313" key="2">
    <source>
        <dbReference type="Proteomes" id="UP001448207"/>
    </source>
</evidence>
<protein>
    <submittedName>
        <fullName evidence="1">Uncharacterized protein</fullName>
    </submittedName>
</protein>
<comment type="caution">
    <text evidence="1">The sequence shown here is derived from an EMBL/GenBank/DDBJ whole genome shotgun (WGS) entry which is preliminary data.</text>
</comment>
<evidence type="ECO:0000313" key="1">
    <source>
        <dbReference type="EMBL" id="KAL0083583.1"/>
    </source>
</evidence>
<name>A0ABR3AW27_PHYBL</name>
<keyword evidence="2" id="KW-1185">Reference proteome</keyword>